<keyword evidence="2" id="KW-1185">Reference proteome</keyword>
<protein>
    <submittedName>
        <fullName evidence="1">Uncharacterized protein</fullName>
    </submittedName>
</protein>
<evidence type="ECO:0000313" key="1">
    <source>
        <dbReference type="EMBL" id="MPC42518.1"/>
    </source>
</evidence>
<dbReference type="EMBL" id="VSRR010005464">
    <property type="protein sequence ID" value="MPC42518.1"/>
    <property type="molecule type" value="Genomic_DNA"/>
</dbReference>
<sequence length="34" mass="4038">MKKKNPNKFMRDSTKELDQEVIRLGRFSAGLRDQ</sequence>
<reference evidence="1 2" key="1">
    <citation type="submission" date="2019-05" db="EMBL/GenBank/DDBJ databases">
        <title>Another draft genome of Portunus trituberculatus and its Hox gene families provides insights of decapod evolution.</title>
        <authorList>
            <person name="Jeong J.-H."/>
            <person name="Song I."/>
            <person name="Kim S."/>
            <person name="Choi T."/>
            <person name="Kim D."/>
            <person name="Ryu S."/>
            <person name="Kim W."/>
        </authorList>
    </citation>
    <scope>NUCLEOTIDE SEQUENCE [LARGE SCALE GENOMIC DNA]</scope>
    <source>
        <tissue evidence="1">Muscle</tissue>
    </source>
</reference>
<proteinExistence type="predicted"/>
<comment type="caution">
    <text evidence="1">The sequence shown here is derived from an EMBL/GenBank/DDBJ whole genome shotgun (WGS) entry which is preliminary data.</text>
</comment>
<dbReference type="AlphaFoldDB" id="A0A5B7FBN6"/>
<evidence type="ECO:0000313" key="2">
    <source>
        <dbReference type="Proteomes" id="UP000324222"/>
    </source>
</evidence>
<name>A0A5B7FBN6_PORTR</name>
<gene>
    <name evidence="1" type="ORF">E2C01_036139</name>
</gene>
<accession>A0A5B7FBN6</accession>
<organism evidence="1 2">
    <name type="scientific">Portunus trituberculatus</name>
    <name type="common">Swimming crab</name>
    <name type="synonym">Neptunus trituberculatus</name>
    <dbReference type="NCBI Taxonomy" id="210409"/>
    <lineage>
        <taxon>Eukaryota</taxon>
        <taxon>Metazoa</taxon>
        <taxon>Ecdysozoa</taxon>
        <taxon>Arthropoda</taxon>
        <taxon>Crustacea</taxon>
        <taxon>Multicrustacea</taxon>
        <taxon>Malacostraca</taxon>
        <taxon>Eumalacostraca</taxon>
        <taxon>Eucarida</taxon>
        <taxon>Decapoda</taxon>
        <taxon>Pleocyemata</taxon>
        <taxon>Brachyura</taxon>
        <taxon>Eubrachyura</taxon>
        <taxon>Portunoidea</taxon>
        <taxon>Portunidae</taxon>
        <taxon>Portuninae</taxon>
        <taxon>Portunus</taxon>
    </lineage>
</organism>
<dbReference type="Proteomes" id="UP000324222">
    <property type="component" value="Unassembled WGS sequence"/>
</dbReference>